<evidence type="ECO:0000313" key="2">
    <source>
        <dbReference type="EMBL" id="SDS42223.1"/>
    </source>
</evidence>
<gene>
    <name evidence="2" type="ORF">SAMN04488539_1644</name>
</gene>
<dbReference type="RefSeq" id="WP_019194359.1">
    <property type="nucleotide sequence ID" value="NZ_LT629765.1"/>
</dbReference>
<organism evidence="2 3">
    <name type="scientific">Corynebacterium timonense</name>
    <dbReference type="NCBI Taxonomy" id="441500"/>
    <lineage>
        <taxon>Bacteria</taxon>
        <taxon>Bacillati</taxon>
        <taxon>Actinomycetota</taxon>
        <taxon>Actinomycetes</taxon>
        <taxon>Mycobacteriales</taxon>
        <taxon>Corynebacteriaceae</taxon>
        <taxon>Corynebacterium</taxon>
    </lineage>
</organism>
<keyword evidence="1" id="KW-1133">Transmembrane helix</keyword>
<accession>A0A1H1S2X2</accession>
<keyword evidence="3" id="KW-1185">Reference proteome</keyword>
<keyword evidence="1" id="KW-0472">Membrane</keyword>
<reference evidence="2 3" key="1">
    <citation type="submission" date="2016-10" db="EMBL/GenBank/DDBJ databases">
        <authorList>
            <person name="de Groot N.N."/>
        </authorList>
    </citation>
    <scope>NUCLEOTIDE SEQUENCE [LARGE SCALE GENOMIC DNA]</scope>
    <source>
        <strain evidence="2 3">DSM 45434</strain>
    </source>
</reference>
<dbReference type="AlphaFoldDB" id="A0A1H1S2X2"/>
<feature type="transmembrane region" description="Helical" evidence="1">
    <location>
        <begin position="7"/>
        <end position="26"/>
    </location>
</feature>
<sequence>MNISTLRTTVTVVSAIVMIALITLVFATPFPWWAGLIVAVVILIPMQIYLNRSKPQQKDSRNDY</sequence>
<dbReference type="EMBL" id="LT629765">
    <property type="protein sequence ID" value="SDS42223.1"/>
    <property type="molecule type" value="Genomic_DNA"/>
</dbReference>
<dbReference type="STRING" id="1203190.GCA_000312345_01551"/>
<feature type="transmembrane region" description="Helical" evidence="1">
    <location>
        <begin position="32"/>
        <end position="50"/>
    </location>
</feature>
<keyword evidence="1" id="KW-0812">Transmembrane</keyword>
<name>A0A1H1S2X2_9CORY</name>
<dbReference type="Proteomes" id="UP000182237">
    <property type="component" value="Chromosome I"/>
</dbReference>
<evidence type="ECO:0000313" key="3">
    <source>
        <dbReference type="Proteomes" id="UP000182237"/>
    </source>
</evidence>
<protein>
    <submittedName>
        <fullName evidence="2">Uncharacterized protein</fullName>
    </submittedName>
</protein>
<dbReference type="OrthoDB" id="9947666at2"/>
<evidence type="ECO:0000256" key="1">
    <source>
        <dbReference type="SAM" id="Phobius"/>
    </source>
</evidence>
<proteinExistence type="predicted"/>